<dbReference type="PANTHER" id="PTHR30026:SF20">
    <property type="entry name" value="OUTER MEMBRANE PROTEIN TOLC"/>
    <property type="match status" value="1"/>
</dbReference>
<dbReference type="InterPro" id="IPR051906">
    <property type="entry name" value="TolC-like"/>
</dbReference>
<evidence type="ECO:0000256" key="5">
    <source>
        <dbReference type="ARBA" id="ARBA00022692"/>
    </source>
</evidence>
<dbReference type="InterPro" id="IPR003423">
    <property type="entry name" value="OMP_efflux"/>
</dbReference>
<dbReference type="GO" id="GO:0015288">
    <property type="term" value="F:porin activity"/>
    <property type="evidence" value="ECO:0007669"/>
    <property type="project" value="TreeGrafter"/>
</dbReference>
<reference evidence="9 10" key="1">
    <citation type="submission" date="2018-09" db="EMBL/GenBank/DDBJ databases">
        <title>Hymenobacter medium sp. nov., isolated from R2A medium.</title>
        <authorList>
            <person name="Yingchao G."/>
        </authorList>
    </citation>
    <scope>NUCLEOTIDE SEQUENCE [LARGE SCALE GENOMIC DNA]</scope>
    <source>
        <strain evidence="10">sh-6</strain>
    </source>
</reference>
<evidence type="ECO:0000313" key="10">
    <source>
        <dbReference type="Proteomes" id="UP000262802"/>
    </source>
</evidence>
<dbReference type="GO" id="GO:0009279">
    <property type="term" value="C:cell outer membrane"/>
    <property type="evidence" value="ECO:0007669"/>
    <property type="project" value="UniProtKB-SubCell"/>
</dbReference>
<dbReference type="OrthoDB" id="9771205at2"/>
<dbReference type="KEGG" id="hyh:D3Y59_08575"/>
<dbReference type="Pfam" id="PF02321">
    <property type="entry name" value="OEP"/>
    <property type="match status" value="2"/>
</dbReference>
<sequence>MSRFARHDKGDPTKPTFVLNFLPVLRFLSPAALLLLPVLALAQRPATPAPNPGPQTAQPRTVAPGPALSLQEAISIGLENNYGIRIAQRDEQIARNNVTRGNAGQLPTVNGNFTRNYTINNVRQEASNRPEPSVAQGARSNQLNGNVALTWTVFDGLGMFIAYDRLRTLEAQQQQFTRATVEQTVADITDAYFAVVRESGKIRAFEEALKIGQARIDLTQAQVSVGVAAKVELLTAQVDFNADRSALIQQQELLATAKVNLNNLLARTPTTDFSPADSIVVRNTLVREAVLQGIQERNTQLQQARLGVDIANFDRRLVTASRWPQLNVTSGYGLNRNVNGAAFFGGNLITNTGRTQGFNYGLVASVPIFDGFNRRRLEQNARVAIEQSKLRLDQTQLNVASAAEQAYLQYQNRLQLLQLEEDNIRLARQNVAIALERYRLGLLTPLALREAQRNQLNAEARLLDARFAAKQAETVLRQLSGELVQEGR</sequence>
<keyword evidence="10" id="KW-1185">Reference proteome</keyword>
<evidence type="ECO:0000256" key="8">
    <source>
        <dbReference type="SAM" id="Coils"/>
    </source>
</evidence>
<dbReference type="GO" id="GO:0015562">
    <property type="term" value="F:efflux transmembrane transporter activity"/>
    <property type="evidence" value="ECO:0007669"/>
    <property type="project" value="InterPro"/>
</dbReference>
<keyword evidence="8" id="KW-0175">Coiled coil</keyword>
<evidence type="ECO:0000256" key="3">
    <source>
        <dbReference type="ARBA" id="ARBA00022448"/>
    </source>
</evidence>
<dbReference type="PANTHER" id="PTHR30026">
    <property type="entry name" value="OUTER MEMBRANE PROTEIN TOLC"/>
    <property type="match status" value="1"/>
</dbReference>
<accession>A0A3B7QZR2</accession>
<keyword evidence="6" id="KW-0472">Membrane</keyword>
<organism evidence="9 10">
    <name type="scientific">Hymenobacter oligotrophus</name>
    <dbReference type="NCBI Taxonomy" id="2319843"/>
    <lineage>
        <taxon>Bacteria</taxon>
        <taxon>Pseudomonadati</taxon>
        <taxon>Bacteroidota</taxon>
        <taxon>Cytophagia</taxon>
        <taxon>Cytophagales</taxon>
        <taxon>Hymenobacteraceae</taxon>
        <taxon>Hymenobacter</taxon>
    </lineage>
</organism>
<comment type="subcellular location">
    <subcellularLocation>
        <location evidence="1">Cell outer membrane</location>
    </subcellularLocation>
</comment>
<evidence type="ECO:0000256" key="6">
    <source>
        <dbReference type="ARBA" id="ARBA00023136"/>
    </source>
</evidence>
<dbReference type="GO" id="GO:1990281">
    <property type="term" value="C:efflux pump complex"/>
    <property type="evidence" value="ECO:0007669"/>
    <property type="project" value="TreeGrafter"/>
</dbReference>
<dbReference type="EMBL" id="CP032317">
    <property type="protein sequence ID" value="AYA37105.1"/>
    <property type="molecule type" value="Genomic_DNA"/>
</dbReference>
<name>A0A3B7QZR2_9BACT</name>
<gene>
    <name evidence="9" type="ORF">D3Y59_08575</name>
</gene>
<protein>
    <submittedName>
        <fullName evidence="9">TolC family protein</fullName>
    </submittedName>
</protein>
<keyword evidence="7" id="KW-0998">Cell outer membrane</keyword>
<proteinExistence type="inferred from homology"/>
<evidence type="ECO:0000256" key="7">
    <source>
        <dbReference type="ARBA" id="ARBA00023237"/>
    </source>
</evidence>
<dbReference type="SUPFAM" id="SSF56954">
    <property type="entry name" value="Outer membrane efflux proteins (OEP)"/>
    <property type="match status" value="1"/>
</dbReference>
<evidence type="ECO:0000256" key="2">
    <source>
        <dbReference type="ARBA" id="ARBA00007613"/>
    </source>
</evidence>
<feature type="coiled-coil region" evidence="8">
    <location>
        <begin position="385"/>
        <end position="473"/>
    </location>
</feature>
<dbReference type="Proteomes" id="UP000262802">
    <property type="component" value="Chromosome"/>
</dbReference>
<evidence type="ECO:0000256" key="1">
    <source>
        <dbReference type="ARBA" id="ARBA00004442"/>
    </source>
</evidence>
<dbReference type="AlphaFoldDB" id="A0A3B7QZR2"/>
<dbReference type="Gene3D" id="1.20.1600.10">
    <property type="entry name" value="Outer membrane efflux proteins (OEP)"/>
    <property type="match status" value="1"/>
</dbReference>
<keyword evidence="4" id="KW-1134">Transmembrane beta strand</keyword>
<keyword evidence="3" id="KW-0813">Transport</keyword>
<evidence type="ECO:0000256" key="4">
    <source>
        <dbReference type="ARBA" id="ARBA00022452"/>
    </source>
</evidence>
<evidence type="ECO:0000313" key="9">
    <source>
        <dbReference type="EMBL" id="AYA37105.1"/>
    </source>
</evidence>
<keyword evidence="5" id="KW-0812">Transmembrane</keyword>
<comment type="similarity">
    <text evidence="2">Belongs to the outer membrane factor (OMF) (TC 1.B.17) family.</text>
</comment>